<keyword evidence="4 7" id="KW-0812">Transmembrane</keyword>
<name>A0A7Y0LCC5_9GAMM</name>
<dbReference type="Proteomes" id="UP000568664">
    <property type="component" value="Unassembled WGS sequence"/>
</dbReference>
<reference evidence="8 9" key="1">
    <citation type="submission" date="2020-04" db="EMBL/GenBank/DDBJ databases">
        <title>Thalassotalea sp. M1531, isolated from the surface of marine red alga.</title>
        <authorList>
            <person name="Pang L."/>
            <person name="Lu D.-C."/>
        </authorList>
    </citation>
    <scope>NUCLEOTIDE SEQUENCE [LARGE SCALE GENOMIC DNA]</scope>
    <source>
        <strain evidence="8 9">M1531</strain>
    </source>
</reference>
<keyword evidence="6 7" id="KW-0472">Membrane</keyword>
<evidence type="ECO:0008006" key="10">
    <source>
        <dbReference type="Google" id="ProtNLM"/>
    </source>
</evidence>
<dbReference type="EMBL" id="JABBXH010000003">
    <property type="protein sequence ID" value="NMP31959.1"/>
    <property type="molecule type" value="Genomic_DNA"/>
</dbReference>
<comment type="caution">
    <text evidence="8">The sequence shown here is derived from an EMBL/GenBank/DDBJ whole genome shotgun (WGS) entry which is preliminary data.</text>
</comment>
<evidence type="ECO:0000313" key="8">
    <source>
        <dbReference type="EMBL" id="NMP31959.1"/>
    </source>
</evidence>
<gene>
    <name evidence="8" type="ORF">HII17_10305</name>
</gene>
<dbReference type="InterPro" id="IPR019305">
    <property type="entry name" value="Uncharacterised_Smp"/>
</dbReference>
<dbReference type="AlphaFoldDB" id="A0A7Y0LCC5"/>
<evidence type="ECO:0000256" key="4">
    <source>
        <dbReference type="ARBA" id="ARBA00022692"/>
    </source>
</evidence>
<dbReference type="GO" id="GO:0005886">
    <property type="term" value="C:plasma membrane"/>
    <property type="evidence" value="ECO:0007669"/>
    <property type="project" value="UniProtKB-SubCell"/>
</dbReference>
<keyword evidence="9" id="KW-1185">Reference proteome</keyword>
<feature type="transmembrane region" description="Helical" evidence="7">
    <location>
        <begin position="20"/>
        <end position="37"/>
    </location>
</feature>
<sequence length="202" mass="23022">MSQTDLPLYPKISSIYNKILQLAIAIVLIIVLLNLIIDSYSRQSSLIERQQQVYGDDYINQAARSTLVILAKRNKALLKEHITQLAVPEFIEQAILYDETGQTIAQSGLEQSVNQIYGIGEHLPDKSGNRQPFVIELRTDKLYGYLRLTLMNNQRHEDLKLANENNQELTRLMLLMAGLVGFLLTRGLSRFSRQGYRVNSKS</sequence>
<evidence type="ECO:0000256" key="5">
    <source>
        <dbReference type="ARBA" id="ARBA00022989"/>
    </source>
</evidence>
<keyword evidence="5 7" id="KW-1133">Transmembrane helix</keyword>
<evidence type="ECO:0000256" key="2">
    <source>
        <dbReference type="ARBA" id="ARBA00005362"/>
    </source>
</evidence>
<dbReference type="RefSeq" id="WP_169075286.1">
    <property type="nucleotide sequence ID" value="NZ_JABBXH010000003.1"/>
</dbReference>
<evidence type="ECO:0000313" key="9">
    <source>
        <dbReference type="Proteomes" id="UP000568664"/>
    </source>
</evidence>
<keyword evidence="3" id="KW-1003">Cell membrane</keyword>
<comment type="subcellular location">
    <subcellularLocation>
        <location evidence="1">Cell membrane</location>
    </subcellularLocation>
</comment>
<evidence type="ECO:0000256" key="1">
    <source>
        <dbReference type="ARBA" id="ARBA00004236"/>
    </source>
</evidence>
<accession>A0A7Y0LCC5</accession>
<organism evidence="8 9">
    <name type="scientific">Thalassotalea algicola</name>
    <dbReference type="NCBI Taxonomy" id="2716224"/>
    <lineage>
        <taxon>Bacteria</taxon>
        <taxon>Pseudomonadati</taxon>
        <taxon>Pseudomonadota</taxon>
        <taxon>Gammaproteobacteria</taxon>
        <taxon>Alteromonadales</taxon>
        <taxon>Colwelliaceae</taxon>
        <taxon>Thalassotalea</taxon>
    </lineage>
</organism>
<evidence type="ECO:0000256" key="7">
    <source>
        <dbReference type="SAM" id="Phobius"/>
    </source>
</evidence>
<comment type="similarity">
    <text evidence="2">Belongs to the Smp family.</text>
</comment>
<evidence type="ECO:0000256" key="3">
    <source>
        <dbReference type="ARBA" id="ARBA00022475"/>
    </source>
</evidence>
<protein>
    <recommendedName>
        <fullName evidence="10">Smp protein</fullName>
    </recommendedName>
</protein>
<proteinExistence type="inferred from homology"/>
<evidence type="ECO:0000256" key="6">
    <source>
        <dbReference type="ARBA" id="ARBA00023136"/>
    </source>
</evidence>
<dbReference type="Pfam" id="PF10144">
    <property type="entry name" value="SMP_2"/>
    <property type="match status" value="1"/>
</dbReference>